<evidence type="ECO:0000256" key="2">
    <source>
        <dbReference type="SAM" id="SignalP"/>
    </source>
</evidence>
<dbReference type="EMBL" id="PFWU01000049">
    <property type="protein sequence ID" value="PJA45110.1"/>
    <property type="molecule type" value="Genomic_DNA"/>
</dbReference>
<sequence>MQVTPKTKRFVVTLFLLVFCLSLGSVFLSDVPQAQAAFASPGQFGSTMDYATARQEVSAGAAEGACPTGGPITTTCPATGLRLVLHTIGEKIISPQFRLVLLQALLNVSQFVLDRLAYEAAVSIASGGPGETSLFYDKSPAEAFGQLGLDVAGETLGQLNDITNGYLGIGFNLCAPSPLINWAVSIGIKQRYQPDKPSCDILEVGKNWNNYISNTYQTISDPDTRNTAIKKKFAESLAPGANELSASLRLNVAVDQQIHEKKMTNFFERTEKEYLDVINFITGNVETPSETLQAEFTKTTLDADGKATRDANLQAAIQNADLLGGLAVSTASTFVNTLLSTLLNRIYTGLFAIDTPDIDLNDYEGSSGGDRGAAEDRFASLLTSSPIATGSIDLLSNFVVCTAGGGNNRGLNNCVMDSNFLAAVSRGNSGAPLTVQEAINEGLLNGDWPLISPEDRSSNQDAFCYTYGYCYGNIVKLRKARVLPIGWELAALRNDPSNPDSLQEIIDGFDDCTDLGTVGSASSDNDDNRWCHLIDPNWVLKYPETQCRATVNAEIRVSSLVNGRLGECVDAPSCIGEDNDGNCTDGYGYCVQERNVWRFRGEECPEQYTTCLALENTTTGDSDGYLVSTVDYSVCDGDNAGCLWYRTNKYYSDGGTEDDESDDTYEWLPDGVDYMTAERDSVNRYQNSAGDTSSRASFGEYASKDDVDDATAAEVYSYEDRLYVTHAVSECDSSDAGCTQLYEIDEDTILNVVKNPSFEDDDDGDAVPDNWQIVSGSTYDYDTSGDAYYGDAALEVDGTWFGQYVGLAPSNFYTLSAYVRADDASESSGNISIFLYDEDGDPVNLSGTSVGGDCDGTFSSTGSYIVTLDPADTSTLPTGEWTRVECTFTTNTEVTQGLVNVTSGGVLRFDAVQLEVGENTNAFTTGYLTVPTAAYYKIAPDYLGCTGASTDPDACDSYSQMCSAQNVGCSLYTPEDGDPSVPAIISELDECPSECVGYTTYKQEATSYDDEEFPLYFIADQAAGCSEQYVGCDAFTNLGLVTEGGESVEYYTELRACLTEDMADDSDSAKTPAVFYTWEGSDNAGYQLQTWYLLESNLSSSSTITYTQDEDGDGTLDVDPDTSADVAPCVEWQVSSEDTVVCADDSATVSTLEADDDCNEHDDIFNNPDCREFFDGEGTVHYRLYSETISVDDACTAYRKDESSEDDCDASGGYWTAQGFCRYYSLPSLATECPEEQAGCRLYTGGTGRNATTLLSENFEGGTYGDFESLTVSATPGLSISNESVATEGHSLRITSSAGYGGFATLHEYLNGSDNTDAFDADNAAATCTSYSARYLSDSDGACLVDLDGDLEGDAACTIEDGEWSCGTVVDTLTAGKTFVVEFWAKGSADMLVALVEDGGTSAVYHDFVDPDNTSTSYTDLEPIELTGSWEVYSVGPLDTSALTDVDQDAVLTFLLDGATSGGDEEMFIDNITFKQVEENIAIIKDSWVVPSTCDTSPAGVESNQYYLGCEAYEDQKGNDVDLYQFSSLCEEEVVGCEAFYNTYNSDSEYQEVSNARCVYDTDGDLSDGETIPSNRTCEVDGVEYCTITSGRSYCTFDAEMTFEDPLPIDSSTGFGIVYGPETVIVQGDQPVYIVADDAYACSSSVMGCEEVGVPTFNQDQSEVESFESTYLINLPSDYENILCSNEELFCEEWSSSDGSNWYFKDPYDKTCEYKTSVTIDSQTYYGWFRTDTSEPCYFDDTDDDEEWDSGSENAYLISGEELGIWNNGDDDYEAWIATCPTQYDFCTEFIDVVDTGGGLNEDGQSYYVTNDELLDEETLTDTQRCNGLVSQKFGCALLNNTTDSDLNYNASASYVTSTHADVFYNQDPNDLVDPIDCNLDEGGVFEISASDASDAGIAANADGNYEVNLCARRCSYTLDSTDDSLTTDLSDRSGSLRWLERSCLVDSDCPDLTTALGEDEKGTCRNVDDLIYALSYGDAEDYYLGNDSNEILKVNRDRTCAAWLACESSKTSWNAQTNAYDTICDSIDLCVEGQIRGSSVQCTNWETEDPDILTVFDYSARDVNWTGIEYSGYSIPNQLPVEYYDQFDLNPTKVCVDSDGDAYTNDAGYEYACNDATDCPNSTTTCTSNSTCSLSGLCNIDAGVCYETCADDYGSDYRLVYNAGPCDSAEDGGVGQGGSCTIGYCASSPADVCSSNSDCVDEDCVIGYCQAEGVSGYTDDSNPSCSTDDDCSGVVDSDGGATSVCDPIQSICVDVLTSDETNRVGCSDLDDPTECSGAQECITSDTTAVGSCFNNRCLTDVVDSDGDHFADAIDRSQLGVEECRGYPETDSPFPYKVVEQWNKKTDSNDDGIPDSSSITLASSEDGVEPWSTPYNYVSGYQDAIVCAPDEDGVVNDDCLCSYDKVEYGEGTKHLYYEAGTIANDPIVEGFCASGDKAGWPCSEDSDCDGSGSASSTCESATSIQTLYGWQGYCIERDTSIQLNGSSQDQDQACLTWLPVDQLSGATDLYGKYTEAGYPLQNTYFCTEVAQYFDLYPTGAKLDSDGVVDDIEWACADSGFAGGACDGWEEGKGDPYGKDDICIDNALCPDQYFAILGHCDNTISDAIGGEDNWKDADGEDHADALCQDNVIDDYLAEHGASDDCPYMCIHRDSVHLQGPDAGESCLDSIKDNSGDYTYRGENTLGQSVYSAGWLNYGPDDYESDESFLRDCVTRGVSEWYDGTWPIGSSDKYIASDGLVADLAQFSHMAWGPMDNFGFGKCSSSSKLCTSDDDCTYSSFYGNYCADFDIDSDHDGIVDIPALTCMNDPSVSCTAATETIDCSGTTYTGTCVETTMYAQAESFEGYGSMMPYLACAQIVQASSADPDDSNKAWTNRLWESYSDLYTGGNRSDFADGSGDIYPFDYAVTDSPLELGRALFEEVYEESGEGYMIMSELSNDSFPLPTRSCNTSNNAAFDDSGDVAWSVGIATTPDDYCDASYSWWEYPMMKQWQWLPPSSDYDADGPESFLPVEANGDYAVLSLPFEDLDSEDVFASDQVEDPIDGFGNSTSLDYKSISEFLSQYFAEIFAVWEYDDDNTAYDDWDSAESGDQGGAYVLVNSDHAFDISSGEDSGSLKEIDNFGSGANKFPNDDERAPVIISVGECVGTQCYEDEEGAFSVGEVDSGTLVGEGEKRVDVSFFVKGAPNQLPLKKIIVDWGDAYTYTNSGPDWPTDSQSGSTASNNFYKNHRGLDAGGTENCTKSEKWGETSDSCSSSYVLFTHNYVCTAAYVNSLVDKGRECDVGEDGNLLISPCTGNASGTSDNISGADGACVYQPRVHAVDNWGWCTGTCNSNSEDDSDACYGSECNVDACPSGGYAGYACIEQNFTGTTSDPWVYFDGYIVVSP</sequence>
<evidence type="ECO:0000313" key="3">
    <source>
        <dbReference type="EMBL" id="PJA45110.1"/>
    </source>
</evidence>
<protein>
    <submittedName>
        <fullName evidence="3">Uncharacterized protein</fullName>
    </submittedName>
</protein>
<organism evidence="3 4">
    <name type="scientific">Candidatus Uhrbacteria bacterium CG_4_9_14_3_um_filter_50_9</name>
    <dbReference type="NCBI Taxonomy" id="1975035"/>
    <lineage>
        <taxon>Bacteria</taxon>
        <taxon>Candidatus Uhriibacteriota</taxon>
    </lineage>
</organism>
<feature type="chain" id="PRO_5014650171" evidence="2">
    <location>
        <begin position="37"/>
        <end position="3384"/>
    </location>
</feature>
<reference evidence="4" key="1">
    <citation type="submission" date="2017-09" db="EMBL/GenBank/DDBJ databases">
        <title>Depth-based differentiation of microbial function through sediment-hosted aquifers and enrichment of novel symbionts in the deep terrestrial subsurface.</title>
        <authorList>
            <person name="Probst A.J."/>
            <person name="Ladd B."/>
            <person name="Jarett J.K."/>
            <person name="Geller-Mcgrath D.E."/>
            <person name="Sieber C.M.K."/>
            <person name="Emerson J.B."/>
            <person name="Anantharaman K."/>
            <person name="Thomas B.C."/>
            <person name="Malmstrom R."/>
            <person name="Stieglmeier M."/>
            <person name="Klingl A."/>
            <person name="Woyke T."/>
            <person name="Ryan C.M."/>
            <person name="Banfield J.F."/>
        </authorList>
    </citation>
    <scope>NUCLEOTIDE SEQUENCE [LARGE SCALE GENOMIC DNA]</scope>
</reference>
<feature type="signal peptide" evidence="2">
    <location>
        <begin position="1"/>
        <end position="36"/>
    </location>
</feature>
<comment type="caution">
    <text evidence="3">The sequence shown here is derived from an EMBL/GenBank/DDBJ whole genome shotgun (WGS) entry which is preliminary data.</text>
</comment>
<gene>
    <name evidence="3" type="ORF">CO174_04715</name>
</gene>
<dbReference type="Gene3D" id="2.60.120.260">
    <property type="entry name" value="Galactose-binding domain-like"/>
    <property type="match status" value="2"/>
</dbReference>
<keyword evidence="2" id="KW-0732">Signal</keyword>
<name>A0A2M7XB53_9BACT</name>
<accession>A0A2M7XB53</accession>
<proteinExistence type="predicted"/>
<dbReference type="Proteomes" id="UP000229385">
    <property type="component" value="Unassembled WGS sequence"/>
</dbReference>
<evidence type="ECO:0000313" key="4">
    <source>
        <dbReference type="Proteomes" id="UP000229385"/>
    </source>
</evidence>
<feature type="region of interest" description="Disordered" evidence="1">
    <location>
        <begin position="2345"/>
        <end position="2367"/>
    </location>
</feature>
<evidence type="ECO:0000256" key="1">
    <source>
        <dbReference type="SAM" id="MobiDB-lite"/>
    </source>
</evidence>